<dbReference type="PANTHER" id="PTHR45929:SF3">
    <property type="entry name" value="JAK PATHWAY SIGNAL TRANSDUCTION ADAPTOR MOLECULE"/>
    <property type="match status" value="1"/>
</dbReference>
<name>A0A0W0DCP0_CANGB</name>
<feature type="domain" description="SH3" evidence="11">
    <location>
        <begin position="212"/>
        <end position="271"/>
    </location>
</feature>
<accession>A0A0W0DCP0</accession>
<dbReference type="Pfam" id="PF02809">
    <property type="entry name" value="UIM"/>
    <property type="match status" value="1"/>
</dbReference>
<dbReference type="PROSITE" id="PS50002">
    <property type="entry name" value="SH3"/>
    <property type="match status" value="1"/>
</dbReference>
<reference evidence="13 14" key="1">
    <citation type="submission" date="2015-10" db="EMBL/GenBank/DDBJ databases">
        <title>Draft genomes sequences of Candida glabrata isolates 1A, 1B, 2A, 2B, 3A and 3B.</title>
        <authorList>
            <person name="Haavelsrud O.E."/>
            <person name="Gaustad P."/>
        </authorList>
    </citation>
    <scope>NUCLEOTIDE SEQUENCE [LARGE SCALE GENOMIC DNA]</scope>
    <source>
        <strain evidence="13">910700640</strain>
    </source>
</reference>
<dbReference type="GO" id="GO:0005774">
    <property type="term" value="C:vacuolar membrane"/>
    <property type="evidence" value="ECO:0007669"/>
    <property type="project" value="EnsemblFungi"/>
</dbReference>
<comment type="caution">
    <text evidence="13">The sequence shown here is derived from an EMBL/GenBank/DDBJ whole genome shotgun (WGS) entry which is preliminary data.</text>
</comment>
<evidence type="ECO:0000256" key="2">
    <source>
        <dbReference type="ARBA" id="ARBA00009666"/>
    </source>
</evidence>
<dbReference type="InterPro" id="IPR050670">
    <property type="entry name" value="STAM"/>
</dbReference>
<dbReference type="Gene3D" id="1.25.40.90">
    <property type="match status" value="1"/>
</dbReference>
<dbReference type="PhylomeDB" id="A0A0W0DCP0"/>
<dbReference type="InterPro" id="IPR001452">
    <property type="entry name" value="SH3_domain"/>
</dbReference>
<comment type="similarity">
    <text evidence="2">Belongs to the STAM family.</text>
</comment>
<dbReference type="Pfam" id="PF00790">
    <property type="entry name" value="VHS"/>
    <property type="match status" value="1"/>
</dbReference>
<dbReference type="PRINTS" id="PR00452">
    <property type="entry name" value="SH3DOMAIN"/>
</dbReference>
<dbReference type="Pfam" id="PF00018">
    <property type="entry name" value="SH3_1"/>
    <property type="match status" value="1"/>
</dbReference>
<feature type="region of interest" description="Disordered" evidence="10">
    <location>
        <begin position="179"/>
        <end position="212"/>
    </location>
</feature>
<protein>
    <recommendedName>
        <fullName evidence="3">Class E vacuolar protein-sorting machinery protein HSE1</fullName>
    </recommendedName>
    <alternativeName>
        <fullName evidence="4">Class E vacuolar protein-sorting machinery protein hse1</fullName>
    </alternativeName>
</protein>
<dbReference type="GO" id="GO:0046982">
    <property type="term" value="F:protein heterodimerization activity"/>
    <property type="evidence" value="ECO:0007669"/>
    <property type="project" value="EnsemblFungi"/>
</dbReference>
<feature type="compositionally biased region" description="Low complexity" evidence="10">
    <location>
        <begin position="394"/>
        <end position="432"/>
    </location>
</feature>
<dbReference type="PRINTS" id="PR00499">
    <property type="entry name" value="P67PHOX"/>
</dbReference>
<dbReference type="GO" id="GO:0006623">
    <property type="term" value="P:protein targeting to vacuole"/>
    <property type="evidence" value="ECO:0007669"/>
    <property type="project" value="EnsemblFungi"/>
</dbReference>
<dbReference type="GO" id="GO:0010008">
    <property type="term" value="C:endosome membrane"/>
    <property type="evidence" value="ECO:0007669"/>
    <property type="project" value="UniProtKB-SubCell"/>
</dbReference>
<dbReference type="VEuPathDB" id="FungiDB:GWK60_K02629"/>
<dbReference type="GO" id="GO:0035091">
    <property type="term" value="F:phosphatidylinositol binding"/>
    <property type="evidence" value="ECO:0007669"/>
    <property type="project" value="InterPro"/>
</dbReference>
<dbReference type="GO" id="GO:1903319">
    <property type="term" value="P:positive regulation of protein maturation"/>
    <property type="evidence" value="ECO:0007669"/>
    <property type="project" value="EnsemblFungi"/>
</dbReference>
<dbReference type="VEuPathDB" id="FungiDB:GVI51_K02607"/>
<evidence type="ECO:0000256" key="7">
    <source>
        <dbReference type="ARBA" id="ARBA00022753"/>
    </source>
</evidence>
<dbReference type="SUPFAM" id="SSF48464">
    <property type="entry name" value="ENTH/VHS domain"/>
    <property type="match status" value="1"/>
</dbReference>
<evidence type="ECO:0000256" key="6">
    <source>
        <dbReference type="ARBA" id="ARBA00022448"/>
    </source>
</evidence>
<evidence type="ECO:0000256" key="4">
    <source>
        <dbReference type="ARBA" id="ARBA00018978"/>
    </source>
</evidence>
<dbReference type="PROSITE" id="PS50330">
    <property type="entry name" value="UIM"/>
    <property type="match status" value="1"/>
</dbReference>
<dbReference type="GO" id="GO:0033565">
    <property type="term" value="C:ESCRT-0 complex"/>
    <property type="evidence" value="ECO:0007669"/>
    <property type="project" value="EnsemblFungi"/>
</dbReference>
<keyword evidence="7" id="KW-0967">Endosome</keyword>
<evidence type="ECO:0000259" key="12">
    <source>
        <dbReference type="PROSITE" id="PS50179"/>
    </source>
</evidence>
<dbReference type="Proteomes" id="UP000054886">
    <property type="component" value="Unassembled WGS sequence"/>
</dbReference>
<feature type="region of interest" description="Disordered" evidence="10">
    <location>
        <begin position="374"/>
        <end position="450"/>
    </location>
</feature>
<dbReference type="GO" id="GO:0019904">
    <property type="term" value="F:protein domain specific binding"/>
    <property type="evidence" value="ECO:0007669"/>
    <property type="project" value="EnsemblFungi"/>
</dbReference>
<dbReference type="Gene3D" id="2.30.30.40">
    <property type="entry name" value="SH3 Domains"/>
    <property type="match status" value="1"/>
</dbReference>
<dbReference type="SUPFAM" id="SSF50044">
    <property type="entry name" value="SH3-domain"/>
    <property type="match status" value="1"/>
</dbReference>
<dbReference type="CDD" id="cd11805">
    <property type="entry name" value="SH3_GRB2_like_C"/>
    <property type="match status" value="1"/>
</dbReference>
<sequence>MPSLEVKLRKAVLAATDGKLRSDNWQYIIGVCDLVKEDPEDASQIVMEMIEKRLGQNDANVMLRSLALVVALAENCGSRLKQQVSSKHFTGILAQLLESGDVHMTVKKEIAKVVKQLSDSFKSDPSLKTMGDLNTRIRRKWPGLLEEPEKPSKQKVSHQEATDEDQELQRALKMSLEEFEKSKQQSNGSAVQSNSLQDHNQGQQQPQQQTTSGIRRVRALYDLNANEQDELSFRKGDVIVVLEQVYRDWWRGSLHGKIGIFPLNYVTPITEPSPVESQREQQIEEGVLSQAQNVQVLSAKMQMASGKGLSELNQDPEFNDLYSTVTPIRPHVTKLIGKYAKEKDDVIALRQVLLNAESTYNELLDRAAKSYSIPNTQAPPYAPAVTSQPGYVSNNTYQTTNGQYTQHNITPQQQYQVPSQNYQSQPPSMQSNHYIGYQHPGINDQPPPNY</sequence>
<evidence type="ECO:0000256" key="10">
    <source>
        <dbReference type="SAM" id="MobiDB-lite"/>
    </source>
</evidence>
<keyword evidence="6" id="KW-0813">Transport</keyword>
<feature type="region of interest" description="Disordered" evidence="10">
    <location>
        <begin position="141"/>
        <end position="167"/>
    </location>
</feature>
<dbReference type="OrthoDB" id="10255964at2759"/>
<evidence type="ECO:0000256" key="9">
    <source>
        <dbReference type="PROSITE-ProRule" id="PRU00192"/>
    </source>
</evidence>
<feature type="compositionally biased region" description="Low complexity" evidence="10">
    <location>
        <begin position="197"/>
        <end position="209"/>
    </location>
</feature>
<dbReference type="SMR" id="A0A0W0DCP0"/>
<gene>
    <name evidence="13" type="ORF">AO440_003370</name>
</gene>
<dbReference type="Gene3D" id="1.20.5.1940">
    <property type="match status" value="1"/>
</dbReference>
<proteinExistence type="inferred from homology"/>
<dbReference type="AlphaFoldDB" id="A0A0W0DCP0"/>
<dbReference type="GO" id="GO:0009306">
    <property type="term" value="P:protein secretion"/>
    <property type="evidence" value="ECO:0007669"/>
    <property type="project" value="EnsemblFungi"/>
</dbReference>
<evidence type="ECO:0000259" key="11">
    <source>
        <dbReference type="PROSITE" id="PS50002"/>
    </source>
</evidence>
<dbReference type="InterPro" id="IPR036028">
    <property type="entry name" value="SH3-like_dom_sf"/>
</dbReference>
<dbReference type="InterPro" id="IPR003903">
    <property type="entry name" value="UIM_dom"/>
</dbReference>
<dbReference type="InterPro" id="IPR008942">
    <property type="entry name" value="ENTH_VHS"/>
</dbReference>
<dbReference type="VEuPathDB" id="FungiDB:CAGL0K02761g"/>
<organism evidence="13 14">
    <name type="scientific">Candida glabrata</name>
    <name type="common">Yeast</name>
    <name type="synonym">Torulopsis glabrata</name>
    <dbReference type="NCBI Taxonomy" id="5478"/>
    <lineage>
        <taxon>Eukaryota</taxon>
        <taxon>Fungi</taxon>
        <taxon>Dikarya</taxon>
        <taxon>Ascomycota</taxon>
        <taxon>Saccharomycotina</taxon>
        <taxon>Saccharomycetes</taxon>
        <taxon>Saccharomycetales</taxon>
        <taxon>Saccharomycetaceae</taxon>
        <taxon>Nakaseomyces</taxon>
    </lineage>
</organism>
<keyword evidence="8" id="KW-0653">Protein transport</keyword>
<dbReference type="VEuPathDB" id="FungiDB:B1J91_K02761g"/>
<dbReference type="GO" id="GO:0043130">
    <property type="term" value="F:ubiquitin binding"/>
    <property type="evidence" value="ECO:0007669"/>
    <property type="project" value="EnsemblFungi"/>
</dbReference>
<feature type="domain" description="VHS" evidence="12">
    <location>
        <begin position="15"/>
        <end position="140"/>
    </location>
</feature>
<evidence type="ECO:0000256" key="1">
    <source>
        <dbReference type="ARBA" id="ARBA00004125"/>
    </source>
</evidence>
<dbReference type="GO" id="GO:0016237">
    <property type="term" value="P:microautophagy"/>
    <property type="evidence" value="ECO:0007669"/>
    <property type="project" value="EnsemblFungi"/>
</dbReference>
<dbReference type="SMART" id="SM00326">
    <property type="entry name" value="SH3"/>
    <property type="match status" value="1"/>
</dbReference>
<dbReference type="EMBL" id="LLZZ01000172">
    <property type="protein sequence ID" value="KTA96446.1"/>
    <property type="molecule type" value="Genomic_DNA"/>
</dbReference>
<dbReference type="GO" id="GO:1904669">
    <property type="term" value="P:ATP export"/>
    <property type="evidence" value="ECO:0007669"/>
    <property type="project" value="EnsemblFungi"/>
</dbReference>
<keyword evidence="5 9" id="KW-0728">SH3 domain</keyword>
<dbReference type="PANTHER" id="PTHR45929">
    <property type="entry name" value="JAK PATHWAY SIGNAL TRANSDUCTION ADAPTOR MOLECULE"/>
    <property type="match status" value="1"/>
</dbReference>
<evidence type="ECO:0000256" key="5">
    <source>
        <dbReference type="ARBA" id="ARBA00022443"/>
    </source>
</evidence>
<feature type="compositionally biased region" description="Polar residues" evidence="10">
    <location>
        <begin position="184"/>
        <end position="196"/>
    </location>
</feature>
<dbReference type="SMART" id="SM00288">
    <property type="entry name" value="VHS"/>
    <property type="match status" value="1"/>
</dbReference>
<evidence type="ECO:0000256" key="8">
    <source>
        <dbReference type="ARBA" id="ARBA00022927"/>
    </source>
</evidence>
<comment type="subcellular location">
    <subcellularLocation>
        <location evidence="1">Endosome membrane</location>
        <topology evidence="1">Peripheral membrane protein</topology>
        <orientation evidence="1">Cytoplasmic side</orientation>
    </subcellularLocation>
</comment>
<evidence type="ECO:0000313" key="14">
    <source>
        <dbReference type="Proteomes" id="UP000054886"/>
    </source>
</evidence>
<dbReference type="SMART" id="SM00726">
    <property type="entry name" value="UIM"/>
    <property type="match status" value="1"/>
</dbReference>
<dbReference type="OMA" id="QVYRDWW"/>
<dbReference type="CDD" id="cd16978">
    <property type="entry name" value="VHS_HSE1"/>
    <property type="match status" value="1"/>
</dbReference>
<dbReference type="PROSITE" id="PS50179">
    <property type="entry name" value="VHS"/>
    <property type="match status" value="1"/>
</dbReference>
<dbReference type="InterPro" id="IPR002014">
    <property type="entry name" value="VHS_dom"/>
</dbReference>
<feature type="compositionally biased region" description="Basic and acidic residues" evidence="10">
    <location>
        <begin position="147"/>
        <end position="167"/>
    </location>
</feature>
<dbReference type="FunFam" id="2.30.30.40:FF:000072">
    <property type="entry name" value="Unconventional Myosin IB"/>
    <property type="match status" value="1"/>
</dbReference>
<evidence type="ECO:0000256" key="3">
    <source>
        <dbReference type="ARBA" id="ARBA00017923"/>
    </source>
</evidence>
<evidence type="ECO:0000313" key="13">
    <source>
        <dbReference type="EMBL" id="KTA96446.1"/>
    </source>
</evidence>
<dbReference type="GO" id="GO:0043328">
    <property type="term" value="P:protein transport to vacuole involved in ubiquitin-dependent protein catabolic process via the multivesicular body sorting pathway"/>
    <property type="evidence" value="ECO:0007669"/>
    <property type="project" value="TreeGrafter"/>
</dbReference>
<dbReference type="CDD" id="cd21386">
    <property type="entry name" value="GAT_Hse1"/>
    <property type="match status" value="1"/>
</dbReference>